<keyword evidence="10" id="KW-0456">Lyase</keyword>
<accession>A0A3A8MSI3</accession>
<feature type="binding site" evidence="10">
    <location>
        <position position="221"/>
    </location>
    <ligand>
        <name>[4Fe-4S] cluster</name>
        <dbReference type="ChEBI" id="CHEBI:49883"/>
    </ligand>
</feature>
<evidence type="ECO:0000256" key="1">
    <source>
        <dbReference type="ARBA" id="ARBA00008343"/>
    </source>
</evidence>
<dbReference type="InterPro" id="IPR003265">
    <property type="entry name" value="HhH-GPD_domain"/>
</dbReference>
<keyword evidence="3 10" id="KW-0479">Metal-binding</keyword>
<keyword evidence="10" id="KW-0238">DNA-binding</keyword>
<protein>
    <recommendedName>
        <fullName evidence="10">Endonuclease III</fullName>
        <ecNumber evidence="10">4.2.99.18</ecNumber>
    </recommendedName>
    <alternativeName>
        <fullName evidence="10">DNA-(apurinic or apyrimidinic site) lyase</fullName>
    </alternativeName>
</protein>
<dbReference type="PANTHER" id="PTHR10359:SF18">
    <property type="entry name" value="ENDONUCLEASE III"/>
    <property type="match status" value="1"/>
</dbReference>
<comment type="caution">
    <text evidence="12">The sequence shown here is derived from an EMBL/GenBank/DDBJ whole genome shotgun (WGS) entry which is preliminary data.</text>
</comment>
<keyword evidence="12" id="KW-0540">Nuclease</keyword>
<dbReference type="GO" id="GO:0051539">
    <property type="term" value="F:4 iron, 4 sulfur cluster binding"/>
    <property type="evidence" value="ECO:0007669"/>
    <property type="project" value="UniProtKB-UniRule"/>
</dbReference>
<dbReference type="PROSITE" id="PS00764">
    <property type="entry name" value="ENDONUCLEASE_III_1"/>
    <property type="match status" value="1"/>
</dbReference>
<dbReference type="SUPFAM" id="SSF48150">
    <property type="entry name" value="DNA-glycosylase"/>
    <property type="match status" value="1"/>
</dbReference>
<reference evidence="13" key="1">
    <citation type="submission" date="2018-09" db="EMBL/GenBank/DDBJ databases">
        <authorList>
            <person name="Livingstone P.G."/>
            <person name="Whitworth D.E."/>
        </authorList>
    </citation>
    <scope>NUCLEOTIDE SEQUENCE [LARGE SCALE GENOMIC DNA]</scope>
    <source>
        <strain evidence="13">CA040B</strain>
    </source>
</reference>
<comment type="catalytic activity">
    <reaction evidence="10">
        <text>2'-deoxyribonucleotide-(2'-deoxyribose 5'-phosphate)-2'-deoxyribonucleotide-DNA = a 3'-end 2'-deoxyribonucleotide-(2,3-dehydro-2,3-deoxyribose 5'-phosphate)-DNA + a 5'-end 5'-phospho-2'-deoxyribonucleoside-DNA + H(+)</text>
        <dbReference type="Rhea" id="RHEA:66592"/>
        <dbReference type="Rhea" id="RHEA-COMP:13180"/>
        <dbReference type="Rhea" id="RHEA-COMP:16897"/>
        <dbReference type="Rhea" id="RHEA-COMP:17067"/>
        <dbReference type="ChEBI" id="CHEBI:15378"/>
        <dbReference type="ChEBI" id="CHEBI:136412"/>
        <dbReference type="ChEBI" id="CHEBI:157695"/>
        <dbReference type="ChEBI" id="CHEBI:167181"/>
        <dbReference type="EC" id="4.2.99.18"/>
    </reaction>
</comment>
<evidence type="ECO:0000256" key="8">
    <source>
        <dbReference type="ARBA" id="ARBA00023204"/>
    </source>
</evidence>
<evidence type="ECO:0000256" key="10">
    <source>
        <dbReference type="HAMAP-Rule" id="MF_00942"/>
    </source>
</evidence>
<evidence type="ECO:0000313" key="13">
    <source>
        <dbReference type="Proteomes" id="UP000273405"/>
    </source>
</evidence>
<dbReference type="RefSeq" id="WP_120629468.1">
    <property type="nucleotide sequence ID" value="NZ_RAWG01000334.1"/>
</dbReference>
<evidence type="ECO:0000256" key="9">
    <source>
        <dbReference type="ARBA" id="ARBA00023295"/>
    </source>
</evidence>
<dbReference type="OrthoDB" id="9800977at2"/>
<comment type="cofactor">
    <cofactor evidence="10">
        <name>[4Fe-4S] cluster</name>
        <dbReference type="ChEBI" id="CHEBI:49883"/>
    </cofactor>
    <text evidence="10">Binds 1 [4Fe-4S] cluster.</text>
</comment>
<gene>
    <name evidence="10 12" type="primary">nth</name>
    <name evidence="12" type="ORF">D7X12_34515</name>
</gene>
<feature type="binding site" evidence="10">
    <location>
        <position position="228"/>
    </location>
    <ligand>
        <name>[4Fe-4S] cluster</name>
        <dbReference type="ChEBI" id="CHEBI:49883"/>
    </ligand>
</feature>
<dbReference type="HAMAP" id="MF_00942">
    <property type="entry name" value="Nth"/>
    <property type="match status" value="1"/>
</dbReference>
<dbReference type="InterPro" id="IPR005759">
    <property type="entry name" value="Nth"/>
</dbReference>
<evidence type="ECO:0000256" key="6">
    <source>
        <dbReference type="ARBA" id="ARBA00023004"/>
    </source>
</evidence>
<keyword evidence="12" id="KW-0255">Endonuclease</keyword>
<dbReference type="FunFam" id="1.10.340.30:FF:000001">
    <property type="entry name" value="Endonuclease III"/>
    <property type="match status" value="1"/>
</dbReference>
<keyword evidence="5 10" id="KW-0378">Hydrolase</keyword>
<dbReference type="InterPro" id="IPR004035">
    <property type="entry name" value="Endouclease-III_FeS-bd_BS"/>
</dbReference>
<dbReference type="Gene3D" id="1.10.340.30">
    <property type="entry name" value="Hypothetical protein, domain 2"/>
    <property type="match status" value="1"/>
</dbReference>
<keyword evidence="8 10" id="KW-0234">DNA repair</keyword>
<keyword evidence="7 10" id="KW-0411">Iron-sulfur</keyword>
<evidence type="ECO:0000256" key="7">
    <source>
        <dbReference type="ARBA" id="ARBA00023014"/>
    </source>
</evidence>
<evidence type="ECO:0000256" key="3">
    <source>
        <dbReference type="ARBA" id="ARBA00022723"/>
    </source>
</evidence>
<dbReference type="InterPro" id="IPR023170">
    <property type="entry name" value="HhH_base_excis_C"/>
</dbReference>
<keyword evidence="13" id="KW-1185">Reference proteome</keyword>
<comment type="similarity">
    <text evidence="1 10">Belongs to the Nth/MutY family.</text>
</comment>
<dbReference type="GO" id="GO:0140078">
    <property type="term" value="F:class I DNA-(apurinic or apyrimidinic site) endonuclease activity"/>
    <property type="evidence" value="ECO:0007669"/>
    <property type="project" value="UniProtKB-EC"/>
</dbReference>
<feature type="domain" description="HhH-GPD" evidence="11">
    <location>
        <begin position="72"/>
        <end position="219"/>
    </location>
</feature>
<proteinExistence type="inferred from homology"/>
<dbReference type="Proteomes" id="UP000273405">
    <property type="component" value="Unassembled WGS sequence"/>
</dbReference>
<keyword evidence="9 10" id="KW-0326">Glycosidase</keyword>
<evidence type="ECO:0000256" key="5">
    <source>
        <dbReference type="ARBA" id="ARBA00022801"/>
    </source>
</evidence>
<feature type="binding site" evidence="10">
    <location>
        <position position="231"/>
    </location>
    <ligand>
        <name>[4Fe-4S] cluster</name>
        <dbReference type="ChEBI" id="CHEBI:49883"/>
    </ligand>
</feature>
<dbReference type="Pfam" id="PF00730">
    <property type="entry name" value="HhH-GPD"/>
    <property type="match status" value="1"/>
</dbReference>
<evidence type="ECO:0000313" key="12">
    <source>
        <dbReference type="EMBL" id="RKH35006.1"/>
    </source>
</evidence>
<keyword evidence="2 10" id="KW-0004">4Fe-4S</keyword>
<dbReference type="CDD" id="cd00056">
    <property type="entry name" value="ENDO3c"/>
    <property type="match status" value="1"/>
</dbReference>
<dbReference type="EMBL" id="RAWG01000334">
    <property type="protein sequence ID" value="RKH35006.1"/>
    <property type="molecule type" value="Genomic_DNA"/>
</dbReference>
<dbReference type="AlphaFoldDB" id="A0A3A8MSI3"/>
<dbReference type="GO" id="GO:0019104">
    <property type="term" value="F:DNA N-glycosylase activity"/>
    <property type="evidence" value="ECO:0007669"/>
    <property type="project" value="UniProtKB-UniRule"/>
</dbReference>
<organism evidence="12 13">
    <name type="scientific">Corallococcus sicarius</name>
    <dbReference type="NCBI Taxonomy" id="2316726"/>
    <lineage>
        <taxon>Bacteria</taxon>
        <taxon>Pseudomonadati</taxon>
        <taxon>Myxococcota</taxon>
        <taxon>Myxococcia</taxon>
        <taxon>Myxococcales</taxon>
        <taxon>Cystobacterineae</taxon>
        <taxon>Myxococcaceae</taxon>
        <taxon>Corallococcus</taxon>
    </lineage>
</organism>
<dbReference type="GO" id="GO:0003677">
    <property type="term" value="F:DNA binding"/>
    <property type="evidence" value="ECO:0007669"/>
    <property type="project" value="UniProtKB-UniRule"/>
</dbReference>
<evidence type="ECO:0000256" key="2">
    <source>
        <dbReference type="ARBA" id="ARBA00022485"/>
    </source>
</evidence>
<dbReference type="EC" id="4.2.99.18" evidence="10"/>
<sequence>MVLLASRKGGLPAVLGPGPPVTYNARVARRETVAEKRQRAVAVLDGLEAAMPDARIELDFRTPLELLVAVILSAQCTDKRVNLVTPALFARFPDAQAYAHVEAADVEPFIRTCGLYRAKAKNIVATARTLVAEHGGQVPLVRDTLAQLPGVGLKTAGVVCIHLGGDAAFPVDTHVKRLAYRMGFTTHEDPDKVEKDLQALLPRERWTLGHQLLVWHGRRTCFARSPACVSCVVAARCPKKGVAAAAKP</sequence>
<dbReference type="NCBIfam" id="TIGR01083">
    <property type="entry name" value="nth"/>
    <property type="match status" value="1"/>
</dbReference>
<feature type="binding site" evidence="10">
    <location>
        <position position="237"/>
    </location>
    <ligand>
        <name>[4Fe-4S] cluster</name>
        <dbReference type="ChEBI" id="CHEBI:49883"/>
    </ligand>
</feature>
<comment type="function">
    <text evidence="10">DNA repair enzyme that has both DNA N-glycosylase activity and AP-lyase activity. The DNA N-glycosylase activity releases various damaged pyrimidines from DNA by cleaving the N-glycosidic bond, leaving an AP (apurinic/apyrimidinic) site. The AP-lyase activity cleaves the phosphodiester bond 3' to the AP site by a beta-elimination, leaving a 3'-terminal unsaturated sugar and a product with a terminal 5'-phosphate.</text>
</comment>
<dbReference type="GO" id="GO:0006285">
    <property type="term" value="P:base-excision repair, AP site formation"/>
    <property type="evidence" value="ECO:0007669"/>
    <property type="project" value="TreeGrafter"/>
</dbReference>
<dbReference type="SMART" id="SM00478">
    <property type="entry name" value="ENDO3c"/>
    <property type="match status" value="1"/>
</dbReference>
<evidence type="ECO:0000256" key="4">
    <source>
        <dbReference type="ARBA" id="ARBA00022763"/>
    </source>
</evidence>
<name>A0A3A8MSI3_9BACT</name>
<keyword evidence="6 10" id="KW-0408">Iron</keyword>
<dbReference type="Gene3D" id="1.10.1670.10">
    <property type="entry name" value="Helix-hairpin-Helix base-excision DNA repair enzymes (C-terminal)"/>
    <property type="match status" value="1"/>
</dbReference>
<keyword evidence="4 10" id="KW-0227">DNA damage</keyword>
<dbReference type="InterPro" id="IPR011257">
    <property type="entry name" value="DNA_glycosylase"/>
</dbReference>
<dbReference type="PANTHER" id="PTHR10359">
    <property type="entry name" value="A/G-SPECIFIC ADENINE GLYCOSYLASE/ENDONUCLEASE III"/>
    <property type="match status" value="1"/>
</dbReference>
<evidence type="ECO:0000259" key="11">
    <source>
        <dbReference type="SMART" id="SM00478"/>
    </source>
</evidence>
<dbReference type="GO" id="GO:0046872">
    <property type="term" value="F:metal ion binding"/>
    <property type="evidence" value="ECO:0007669"/>
    <property type="project" value="UniProtKB-KW"/>
</dbReference>